<dbReference type="OMA" id="RTRQHHL"/>
<dbReference type="GO" id="GO:0006281">
    <property type="term" value="P:DNA repair"/>
    <property type="evidence" value="ECO:0007669"/>
    <property type="project" value="TreeGrafter"/>
</dbReference>
<dbReference type="EnsemblProtists" id="PYU1_T001323">
    <property type="protein sequence ID" value="PYU1_T001323"/>
    <property type="gene ID" value="PYU1_G001323"/>
</dbReference>
<dbReference type="SUPFAM" id="SSF55979">
    <property type="entry name" value="DNA clamp"/>
    <property type="match status" value="1"/>
</dbReference>
<dbReference type="STRING" id="431595.K3W8N2"/>
<dbReference type="PANTHER" id="PTHR15237">
    <property type="entry name" value="DNA REPAIR PROTEIN RAD9"/>
    <property type="match status" value="1"/>
</dbReference>
<protein>
    <recommendedName>
        <fullName evidence="3">Checkpoint protein</fullName>
    </recommendedName>
</protein>
<dbReference type="EMBL" id="GL376626">
    <property type="status" value="NOT_ANNOTATED_CDS"/>
    <property type="molecule type" value="Genomic_DNA"/>
</dbReference>
<reference evidence="1" key="3">
    <citation type="submission" date="2015-02" db="UniProtKB">
        <authorList>
            <consortium name="EnsemblProtists"/>
        </authorList>
    </citation>
    <scope>IDENTIFICATION</scope>
    <source>
        <strain evidence="1">DAOM BR144</strain>
    </source>
</reference>
<dbReference type="InterPro" id="IPR007268">
    <property type="entry name" value="Rad9/Ddc1"/>
</dbReference>
<dbReference type="HOGENOM" id="CLU_069263_0_0_1"/>
<dbReference type="GO" id="GO:0071479">
    <property type="term" value="P:cellular response to ionizing radiation"/>
    <property type="evidence" value="ECO:0007669"/>
    <property type="project" value="TreeGrafter"/>
</dbReference>
<proteinExistence type="predicted"/>
<dbReference type="InParanoid" id="K3W8N2"/>
<reference evidence="2" key="2">
    <citation type="submission" date="2010-04" db="EMBL/GenBank/DDBJ databases">
        <authorList>
            <person name="Buell R."/>
            <person name="Hamilton J."/>
            <person name="Hostetler J."/>
        </authorList>
    </citation>
    <scope>NUCLEOTIDE SEQUENCE [LARGE SCALE GENOMIC DNA]</scope>
    <source>
        <strain evidence="2">DAOM:BR144</strain>
    </source>
</reference>
<sequence length="324" mass="36253">MELRYEIAEEHLRIFVAALHCLAQVGKEVSIECEGTTTLTCRALNDAHSASGQIAFDRSFFTSVGMQYDEDDESAARKRAALRRFVPFVKCKVYAKSCCNIFRTLKHVRSVQLAFRLDDQAALAELQQQQQTTKTNEEEELDVDCVEVVWRLNCDFEIAKTHRMKVHTCQVMRAVFDREHCANRLVTRQYHLASLLGHIHHSTEVCVTCSSTHVKFESYVANTGDGKAQLHTETAVESAEFNEYVLVPSTLGVDSSEQLIFCLKEVRALLAFCKASDILEVALYFSSGGSPVLFAAESTSMAKFSVEITLSTVTTFLPAPSQTQ</sequence>
<evidence type="ECO:0000313" key="2">
    <source>
        <dbReference type="Proteomes" id="UP000019132"/>
    </source>
</evidence>
<dbReference type="Proteomes" id="UP000019132">
    <property type="component" value="Unassembled WGS sequence"/>
</dbReference>
<dbReference type="GO" id="GO:0000076">
    <property type="term" value="P:DNA replication checkpoint signaling"/>
    <property type="evidence" value="ECO:0007669"/>
    <property type="project" value="TreeGrafter"/>
</dbReference>
<name>K3W8N2_GLOUD</name>
<accession>K3W8N2</accession>
<evidence type="ECO:0008006" key="3">
    <source>
        <dbReference type="Google" id="ProtNLM"/>
    </source>
</evidence>
<dbReference type="Gene3D" id="3.70.10.10">
    <property type="match status" value="1"/>
</dbReference>
<organism evidence="1 2">
    <name type="scientific">Globisporangium ultimum (strain ATCC 200006 / CBS 805.95 / DAOM BR144)</name>
    <name type="common">Pythium ultimum</name>
    <dbReference type="NCBI Taxonomy" id="431595"/>
    <lineage>
        <taxon>Eukaryota</taxon>
        <taxon>Sar</taxon>
        <taxon>Stramenopiles</taxon>
        <taxon>Oomycota</taxon>
        <taxon>Peronosporomycetes</taxon>
        <taxon>Pythiales</taxon>
        <taxon>Pythiaceae</taxon>
        <taxon>Globisporangium</taxon>
    </lineage>
</organism>
<dbReference type="InterPro" id="IPR046938">
    <property type="entry name" value="DNA_clamp_sf"/>
</dbReference>
<dbReference type="Pfam" id="PF04139">
    <property type="entry name" value="Rad9"/>
    <property type="match status" value="1"/>
</dbReference>
<dbReference type="AlphaFoldDB" id="K3W8N2"/>
<keyword evidence="2" id="KW-1185">Reference proteome</keyword>
<reference evidence="2" key="1">
    <citation type="journal article" date="2010" name="Genome Biol.">
        <title>Genome sequence of the necrotrophic plant pathogen Pythium ultimum reveals original pathogenicity mechanisms and effector repertoire.</title>
        <authorList>
            <person name="Levesque C.A."/>
            <person name="Brouwer H."/>
            <person name="Cano L."/>
            <person name="Hamilton J.P."/>
            <person name="Holt C."/>
            <person name="Huitema E."/>
            <person name="Raffaele S."/>
            <person name="Robideau G.P."/>
            <person name="Thines M."/>
            <person name="Win J."/>
            <person name="Zerillo M.M."/>
            <person name="Beakes G.W."/>
            <person name="Boore J.L."/>
            <person name="Busam D."/>
            <person name="Dumas B."/>
            <person name="Ferriera S."/>
            <person name="Fuerstenberg S.I."/>
            <person name="Gachon C.M."/>
            <person name="Gaulin E."/>
            <person name="Govers F."/>
            <person name="Grenville-Briggs L."/>
            <person name="Horner N."/>
            <person name="Hostetler J."/>
            <person name="Jiang R.H."/>
            <person name="Johnson J."/>
            <person name="Krajaejun T."/>
            <person name="Lin H."/>
            <person name="Meijer H.J."/>
            <person name="Moore B."/>
            <person name="Morris P."/>
            <person name="Phuntmart V."/>
            <person name="Puiu D."/>
            <person name="Shetty J."/>
            <person name="Stajich J.E."/>
            <person name="Tripathy S."/>
            <person name="Wawra S."/>
            <person name="van West P."/>
            <person name="Whitty B.R."/>
            <person name="Coutinho P.M."/>
            <person name="Henrissat B."/>
            <person name="Martin F."/>
            <person name="Thomas P.D."/>
            <person name="Tyler B.M."/>
            <person name="De Vries R.P."/>
            <person name="Kamoun S."/>
            <person name="Yandell M."/>
            <person name="Tisserat N."/>
            <person name="Buell C.R."/>
        </authorList>
    </citation>
    <scope>NUCLEOTIDE SEQUENCE</scope>
    <source>
        <strain evidence="2">DAOM:BR144</strain>
    </source>
</reference>
<dbReference type="GO" id="GO:0030896">
    <property type="term" value="C:checkpoint clamp complex"/>
    <property type="evidence" value="ECO:0007669"/>
    <property type="project" value="InterPro"/>
</dbReference>
<dbReference type="GO" id="GO:0031573">
    <property type="term" value="P:mitotic intra-S DNA damage checkpoint signaling"/>
    <property type="evidence" value="ECO:0007669"/>
    <property type="project" value="TreeGrafter"/>
</dbReference>
<dbReference type="VEuPathDB" id="FungiDB:PYU1_G001323"/>
<dbReference type="PANTHER" id="PTHR15237:SF0">
    <property type="entry name" value="CELL CYCLE CHECKPOINT CONTROL PROTEIN"/>
    <property type="match status" value="1"/>
</dbReference>
<dbReference type="eggNOG" id="KOG2810">
    <property type="taxonomic scope" value="Eukaryota"/>
</dbReference>
<evidence type="ECO:0000313" key="1">
    <source>
        <dbReference type="EnsemblProtists" id="PYU1_T001323"/>
    </source>
</evidence>